<dbReference type="GO" id="GO:0006310">
    <property type="term" value="P:DNA recombination"/>
    <property type="evidence" value="ECO:0007669"/>
    <property type="project" value="UniProtKB-KW"/>
</dbReference>
<keyword evidence="4" id="KW-0255">Endonuclease</keyword>
<comment type="cofactor">
    <cofactor evidence="1">
        <name>Mg(2+)</name>
        <dbReference type="ChEBI" id="CHEBI:18420"/>
    </cofactor>
</comment>
<dbReference type="EMBL" id="CP064981">
    <property type="protein sequence ID" value="QQR92658.1"/>
    <property type="molecule type" value="Genomic_DNA"/>
</dbReference>
<dbReference type="InterPro" id="IPR011856">
    <property type="entry name" value="tRNA_endonuc-like_dom_sf"/>
</dbReference>
<gene>
    <name evidence="12" type="ORF">IPJ89_00220</name>
</gene>
<comment type="catalytic activity">
    <reaction evidence="11">
        <text>Endonucleolytic cleavage at a junction such as a reciprocal single-stranded crossover between two homologous DNA duplexes (Holliday junction).</text>
        <dbReference type="EC" id="3.1.21.10"/>
    </reaction>
</comment>
<dbReference type="GO" id="GO:0003677">
    <property type="term" value="F:DNA binding"/>
    <property type="evidence" value="ECO:0007669"/>
    <property type="project" value="UniProtKB-KW"/>
</dbReference>
<dbReference type="GO" id="GO:0046872">
    <property type="term" value="F:metal ion binding"/>
    <property type="evidence" value="ECO:0007669"/>
    <property type="project" value="UniProtKB-KW"/>
</dbReference>
<evidence type="ECO:0000256" key="1">
    <source>
        <dbReference type="ARBA" id="ARBA00001946"/>
    </source>
</evidence>
<keyword evidence="5" id="KW-0227">DNA damage</keyword>
<keyword evidence="3" id="KW-0479">Metal-binding</keyword>
<organism evidence="12">
    <name type="scientific">Candidatus Iainarchaeum sp</name>
    <dbReference type="NCBI Taxonomy" id="3101447"/>
    <lineage>
        <taxon>Archaea</taxon>
        <taxon>Candidatus Iainarchaeota</taxon>
        <taxon>Candidatus Iainarchaeia</taxon>
        <taxon>Candidatus Iainarchaeales</taxon>
        <taxon>Candidatus Iainarchaeaceae</taxon>
        <taxon>Candidatus Iainarchaeum</taxon>
    </lineage>
</organism>
<evidence type="ECO:0000256" key="2">
    <source>
        <dbReference type="ARBA" id="ARBA00022722"/>
    </source>
</evidence>
<evidence type="ECO:0000256" key="9">
    <source>
        <dbReference type="ARBA" id="ARBA00023172"/>
    </source>
</evidence>
<dbReference type="InterPro" id="IPR011335">
    <property type="entry name" value="Restrct_endonuc-II-like"/>
</dbReference>
<evidence type="ECO:0000313" key="12">
    <source>
        <dbReference type="EMBL" id="QQR92658.1"/>
    </source>
</evidence>
<dbReference type="GO" id="GO:0008821">
    <property type="term" value="F:crossover junction DNA endonuclease activity"/>
    <property type="evidence" value="ECO:0007669"/>
    <property type="project" value="UniProtKB-EC"/>
</dbReference>
<dbReference type="Gene3D" id="3.40.1350.10">
    <property type="match status" value="1"/>
</dbReference>
<accession>A0A7T9DJT8</accession>
<keyword evidence="9" id="KW-0233">DNA recombination</keyword>
<evidence type="ECO:0000256" key="11">
    <source>
        <dbReference type="ARBA" id="ARBA00029354"/>
    </source>
</evidence>
<evidence type="ECO:0000256" key="10">
    <source>
        <dbReference type="ARBA" id="ARBA00023204"/>
    </source>
</evidence>
<protein>
    <submittedName>
        <fullName evidence="12">Holliday junction resolvase</fullName>
    </submittedName>
</protein>
<reference evidence="12" key="1">
    <citation type="submission" date="2020-11" db="EMBL/GenBank/DDBJ databases">
        <title>Connecting structure to function with the recovery of over 1000 high-quality activated sludge metagenome-assembled genomes encoding full-length rRNA genes using long-read sequencing.</title>
        <authorList>
            <person name="Singleton C.M."/>
            <person name="Petriglieri F."/>
            <person name="Kristensen J.M."/>
            <person name="Kirkegaard R.H."/>
            <person name="Michaelsen T.Y."/>
            <person name="Andersen M.H."/>
            <person name="Karst S.M."/>
            <person name="Dueholm M.S."/>
            <person name="Nielsen P.H."/>
            <person name="Albertsen M."/>
        </authorList>
    </citation>
    <scope>NUCLEOTIDE SEQUENCE</scope>
    <source>
        <strain evidence="12">Fred_18-Q3-R57-64_BAT3C.431</strain>
    </source>
</reference>
<dbReference type="InterPro" id="IPR014428">
    <property type="entry name" value="Hjc_arc"/>
</dbReference>
<keyword evidence="8" id="KW-0238">DNA-binding</keyword>
<name>A0A7T9DJT8_9ARCH</name>
<evidence type="ECO:0000256" key="4">
    <source>
        <dbReference type="ARBA" id="ARBA00022759"/>
    </source>
</evidence>
<sequence length="129" mass="14508">MTRYNKGANAERELLKALYEAGMAVCRVAGSGKNDKPMPDAVALKDGKIFAFECKAWKADNLNISRVQVEELESWCKTAGAQFVIAWKIPHKGWRFFGKEHLHETGKAYAISREKAFEIGKNLDDFKLG</sequence>
<dbReference type="PANTHER" id="PTHR39651:SF1">
    <property type="entry name" value="HOLLIDAY JUNCTION RESOLVASE HJC"/>
    <property type="match status" value="1"/>
</dbReference>
<dbReference type="GO" id="GO:0006281">
    <property type="term" value="P:DNA repair"/>
    <property type="evidence" value="ECO:0007669"/>
    <property type="project" value="UniProtKB-KW"/>
</dbReference>
<dbReference type="PANTHER" id="PTHR39651">
    <property type="entry name" value="HOLLIDAY JUNCTION RESOLVASE HJC"/>
    <property type="match status" value="1"/>
</dbReference>
<dbReference type="AlphaFoldDB" id="A0A7T9DJT8"/>
<dbReference type="NCBIfam" id="NF040854">
    <property type="entry name" value="Hol_resolv_Hjc"/>
    <property type="match status" value="1"/>
</dbReference>
<keyword evidence="2" id="KW-0540">Nuclease</keyword>
<evidence type="ECO:0000256" key="7">
    <source>
        <dbReference type="ARBA" id="ARBA00022842"/>
    </source>
</evidence>
<evidence type="ECO:0000256" key="3">
    <source>
        <dbReference type="ARBA" id="ARBA00022723"/>
    </source>
</evidence>
<keyword evidence="6" id="KW-0378">Hydrolase</keyword>
<keyword evidence="7" id="KW-0460">Magnesium</keyword>
<dbReference type="PIRSF" id="PIRSF004985">
    <property type="entry name" value="Hlld_jn_rslvs_ar"/>
    <property type="match status" value="1"/>
</dbReference>
<keyword evidence="10" id="KW-0234">DNA repair</keyword>
<evidence type="ECO:0000256" key="6">
    <source>
        <dbReference type="ARBA" id="ARBA00022801"/>
    </source>
</evidence>
<dbReference type="SUPFAM" id="SSF52980">
    <property type="entry name" value="Restriction endonuclease-like"/>
    <property type="match status" value="1"/>
</dbReference>
<dbReference type="Proteomes" id="UP000596004">
    <property type="component" value="Chromosome"/>
</dbReference>
<evidence type="ECO:0000256" key="5">
    <source>
        <dbReference type="ARBA" id="ARBA00022763"/>
    </source>
</evidence>
<proteinExistence type="predicted"/>
<dbReference type="Pfam" id="PF01870">
    <property type="entry name" value="Hjc"/>
    <property type="match status" value="1"/>
</dbReference>
<evidence type="ECO:0000256" key="8">
    <source>
        <dbReference type="ARBA" id="ARBA00023125"/>
    </source>
</evidence>
<dbReference type="InterPro" id="IPR002732">
    <property type="entry name" value="Hjc"/>
</dbReference>